<keyword evidence="1" id="KW-0802">TPR repeat</keyword>
<dbReference type="Proteomes" id="UP000218785">
    <property type="component" value="Chromosome"/>
</dbReference>
<dbReference type="KEGG" id="ttq:NIES37_58930"/>
<keyword evidence="2" id="KW-1133">Transmembrane helix</keyword>
<dbReference type="InterPro" id="IPR024983">
    <property type="entry name" value="CHAT_dom"/>
</dbReference>
<keyword evidence="2" id="KW-0472">Membrane</keyword>
<dbReference type="Pfam" id="PF13424">
    <property type="entry name" value="TPR_12"/>
    <property type="match status" value="2"/>
</dbReference>
<dbReference type="EMBL" id="AP018248">
    <property type="protein sequence ID" value="BAZ01886.1"/>
    <property type="molecule type" value="Genomic_DNA"/>
</dbReference>
<keyword evidence="2" id="KW-0812">Transmembrane</keyword>
<protein>
    <recommendedName>
        <fullName evidence="3">CHAT domain-containing protein</fullName>
    </recommendedName>
</protein>
<evidence type="ECO:0000259" key="3">
    <source>
        <dbReference type="Pfam" id="PF12770"/>
    </source>
</evidence>
<dbReference type="PROSITE" id="PS50005">
    <property type="entry name" value="TPR"/>
    <property type="match status" value="1"/>
</dbReference>
<evidence type="ECO:0000313" key="4">
    <source>
        <dbReference type="EMBL" id="BAZ01886.1"/>
    </source>
</evidence>
<dbReference type="SMART" id="SM00028">
    <property type="entry name" value="TPR"/>
    <property type="match status" value="7"/>
</dbReference>
<evidence type="ECO:0000256" key="2">
    <source>
        <dbReference type="SAM" id="Phobius"/>
    </source>
</evidence>
<gene>
    <name evidence="4" type="ORF">NIES37_58930</name>
</gene>
<feature type="domain" description="CHAT" evidence="3">
    <location>
        <begin position="615"/>
        <end position="884"/>
    </location>
</feature>
<name>A0A1Z4N840_9CYAN</name>
<accession>A0A1Z4N840</accession>
<organism evidence="4 5">
    <name type="scientific">Tolypothrix tenuis PCC 7101</name>
    <dbReference type="NCBI Taxonomy" id="231146"/>
    <lineage>
        <taxon>Bacteria</taxon>
        <taxon>Bacillati</taxon>
        <taxon>Cyanobacteriota</taxon>
        <taxon>Cyanophyceae</taxon>
        <taxon>Nostocales</taxon>
        <taxon>Tolypothrichaceae</taxon>
        <taxon>Tolypothrix</taxon>
    </lineage>
</organism>
<reference evidence="4 5" key="1">
    <citation type="submission" date="2017-06" db="EMBL/GenBank/DDBJ databases">
        <title>Genome sequencing of cyanobaciteial culture collection at National Institute for Environmental Studies (NIES).</title>
        <authorList>
            <person name="Hirose Y."/>
            <person name="Shimura Y."/>
            <person name="Fujisawa T."/>
            <person name="Nakamura Y."/>
            <person name="Kawachi M."/>
        </authorList>
    </citation>
    <scope>NUCLEOTIDE SEQUENCE [LARGE SCALE GENOMIC DNA]</scope>
    <source>
        <strain evidence="4 5">NIES-37</strain>
    </source>
</reference>
<dbReference type="AlphaFoldDB" id="A0A1Z4N840"/>
<evidence type="ECO:0000256" key="1">
    <source>
        <dbReference type="PROSITE-ProRule" id="PRU00339"/>
    </source>
</evidence>
<proteinExistence type="predicted"/>
<feature type="transmembrane region" description="Helical" evidence="2">
    <location>
        <begin position="21"/>
        <end position="41"/>
    </location>
</feature>
<dbReference type="RefSeq" id="WP_096581732.1">
    <property type="nucleotide sequence ID" value="NZ_CAWNJS010000001.1"/>
</dbReference>
<dbReference type="PANTHER" id="PTHR10098:SF112">
    <property type="entry name" value="SLR0380 PROTEIN"/>
    <property type="match status" value="1"/>
</dbReference>
<dbReference type="SUPFAM" id="SSF48452">
    <property type="entry name" value="TPR-like"/>
    <property type="match status" value="3"/>
</dbReference>
<feature type="repeat" description="TPR" evidence="1">
    <location>
        <begin position="261"/>
        <end position="294"/>
    </location>
</feature>
<sequence length="886" mass="99326">MHINIYLLLGHKYWKKIHTRVIVVILGILLGLFLTLLPVAAHNYSQPLIEQKLSNAAQQEQQGRQYYEAGQFGEAIKIWQQVLQIYQAQNDELNQARVLNNLSLSYQQLGQWLEAKQAISSSLKLLDVKSDRTKEKLNVLAQALNTQGSLELAIGKSETALAIWQQATATYTKADNEIGVIRSLINQSQALKTLGLYRRALSTLIQVNDILQKQPDSAIKTAGLRSLGSSLRLVGNLTQAQQVLQQSLAIAKKLQSPLDISAAFIDLGNVARANQDADSALGFYQQATAIAPSPILKMRSQLNQLSVLIEQKKWNLAQTLWSQIQPQLANLPPSRASIYAQLNLAQSLIRLQQANLPDAPTMESIGKLLANNLQQAKTLGDKQAEAYALGRLGKLYEYTQQWQIAQELTQQALVLAQAINTPEIAYRWQWQLGRLLKKQGDETGAIAAYTQAVSTLQSLRSDLVAIDPDVQFSFRESVEPVYRELVSLLLKPGNFQSSQNTLIPARQLIDSLHSQPNQKDIIQARQVIESLQLAELDDFLREACLDKKYAQIDQLDPQAAIIYPIILADRLEVILSLPKQPLQHYATVLPEEQLETIVEKLRKKLVIRSKQDFLPLSQQLYDWLIRPAEAELVKSGIKTLVFVPDGVFRNIPLAALHDGKQFVIEKYSVALTPSLQLLPPKRLQQRNFKVLGAGLTEARQGFSPLEYVEEELKKIKSEVPSTVLLNEEFTSKNLKTYLKSTFFPIVHIATHGKFSSKAIETFILAWDEQIKINELDNLLQIPEQKKRESVELLVLSACETATGDKRAALGLAGIAVRAGANSTLATLWAVNDEATANLMRYFYKYLSNTQEGKAEALRRSQLALLKDPLYEHPVYWAPYILVGNWL</sequence>
<keyword evidence="5" id="KW-1185">Reference proteome</keyword>
<dbReference type="InterPro" id="IPR019734">
    <property type="entry name" value="TPR_rpt"/>
</dbReference>
<dbReference type="InterPro" id="IPR011990">
    <property type="entry name" value="TPR-like_helical_dom_sf"/>
</dbReference>
<dbReference type="Pfam" id="PF12770">
    <property type="entry name" value="CHAT"/>
    <property type="match status" value="1"/>
</dbReference>
<evidence type="ECO:0000313" key="5">
    <source>
        <dbReference type="Proteomes" id="UP000218785"/>
    </source>
</evidence>
<dbReference type="Gene3D" id="1.25.40.10">
    <property type="entry name" value="Tetratricopeptide repeat domain"/>
    <property type="match status" value="2"/>
</dbReference>
<dbReference type="PANTHER" id="PTHR10098">
    <property type="entry name" value="RAPSYN-RELATED"/>
    <property type="match status" value="1"/>
</dbReference>